<accession>C6M7B2</accession>
<comment type="caution">
    <text evidence="2">The sequence shown here is derived from an EMBL/GenBank/DDBJ whole genome shotgun (WGS) entry which is preliminary data.</text>
</comment>
<evidence type="ECO:0000313" key="3">
    <source>
        <dbReference type="Proteomes" id="UP000005365"/>
    </source>
</evidence>
<sequence length="39" mass="4036">MKVILLAALAAVLAACSSAPKQPYGQAFPINVQQHTGAR</sequence>
<dbReference type="Proteomes" id="UP000005365">
    <property type="component" value="Unassembled WGS sequence"/>
</dbReference>
<keyword evidence="3" id="KW-1185">Reference proteome</keyword>
<dbReference type="EMBL" id="ACKO02000015">
    <property type="protein sequence ID" value="EET43835.1"/>
    <property type="molecule type" value="Genomic_DNA"/>
</dbReference>
<proteinExistence type="predicted"/>
<evidence type="ECO:0000256" key="1">
    <source>
        <dbReference type="SAM" id="SignalP"/>
    </source>
</evidence>
<dbReference type="AlphaFoldDB" id="C6M7B2"/>
<feature type="chain" id="PRO_5002967166" description="Lipoprotein" evidence="1">
    <location>
        <begin position="22"/>
        <end position="39"/>
    </location>
</feature>
<evidence type="ECO:0000313" key="2">
    <source>
        <dbReference type="EMBL" id="EET43835.1"/>
    </source>
</evidence>
<evidence type="ECO:0008006" key="4">
    <source>
        <dbReference type="Google" id="ProtNLM"/>
    </source>
</evidence>
<feature type="signal peptide" evidence="1">
    <location>
        <begin position="1"/>
        <end position="21"/>
    </location>
</feature>
<gene>
    <name evidence="2" type="ORF">NEISICOT_02419</name>
</gene>
<dbReference type="PROSITE" id="PS51257">
    <property type="entry name" value="PROKAR_LIPOPROTEIN"/>
    <property type="match status" value="1"/>
</dbReference>
<name>C6M7B2_NEISI</name>
<reference evidence="2" key="1">
    <citation type="submission" date="2009-07" db="EMBL/GenBank/DDBJ databases">
        <authorList>
            <person name="Weinstock G."/>
            <person name="Sodergren E."/>
            <person name="Clifton S."/>
            <person name="Fulton L."/>
            <person name="Fulton B."/>
            <person name="Courtney L."/>
            <person name="Fronick C."/>
            <person name="Harrison M."/>
            <person name="Strong C."/>
            <person name="Farmer C."/>
            <person name="Delahaunty K."/>
            <person name="Markovic C."/>
            <person name="Hall O."/>
            <person name="Minx P."/>
            <person name="Tomlinson C."/>
            <person name="Mitreva M."/>
            <person name="Nelson J."/>
            <person name="Hou S."/>
            <person name="Wollam A."/>
            <person name="Pepin K.H."/>
            <person name="Johnson M."/>
            <person name="Bhonagiri V."/>
            <person name="Nash W.E."/>
            <person name="Warren W."/>
            <person name="Chinwalla A."/>
            <person name="Mardis E.R."/>
            <person name="Wilson R.K."/>
        </authorList>
    </citation>
    <scope>NUCLEOTIDE SEQUENCE [LARGE SCALE GENOMIC DNA]</scope>
    <source>
        <strain evidence="2">ATCC 29256</strain>
    </source>
</reference>
<organism evidence="2 3">
    <name type="scientific">Neisseria sicca ATCC 29256</name>
    <dbReference type="NCBI Taxonomy" id="547045"/>
    <lineage>
        <taxon>Bacteria</taxon>
        <taxon>Pseudomonadati</taxon>
        <taxon>Pseudomonadota</taxon>
        <taxon>Betaproteobacteria</taxon>
        <taxon>Neisseriales</taxon>
        <taxon>Neisseriaceae</taxon>
        <taxon>Neisseria</taxon>
    </lineage>
</organism>
<protein>
    <recommendedName>
        <fullName evidence="4">Lipoprotein</fullName>
    </recommendedName>
</protein>
<keyword evidence="1" id="KW-0732">Signal</keyword>